<gene>
    <name evidence="2" type="ORF">JX265_004465</name>
</gene>
<sequence length="304" mass="33084">MFEDFTFDQRVNPGTAPDPDTRLSPTDVPADWSSSQRLAAPTQSSSTPYQRTQRTQRNSETIDTLAHQLSRQSLLSRTQHEGLESGSVPVEDASSQRSPVASSSVPSQAPLAQLPSETLQHSPPRNLDRAQSQLPDGRTDLVASCASGPQPRIDTRCQTNPSNPRAVREALMEIMIAHGVQCNVQNSSPPTPVSNSQPGFPSGSSTDPLEPADQSMLDALEPLEVDMDFREQEEEALIRNLVTLRQAGMAGGIRKPNGLKFCTSTEAALKCKNLKRNKLKMRKRDRSKPMLTPPPEAPVGSVSI</sequence>
<name>A0A9P9WR29_9PEZI</name>
<proteinExistence type="predicted"/>
<organism evidence="2 3">
    <name type="scientific">Neoarthrinium moseri</name>
    <dbReference type="NCBI Taxonomy" id="1658444"/>
    <lineage>
        <taxon>Eukaryota</taxon>
        <taxon>Fungi</taxon>
        <taxon>Dikarya</taxon>
        <taxon>Ascomycota</taxon>
        <taxon>Pezizomycotina</taxon>
        <taxon>Sordariomycetes</taxon>
        <taxon>Xylariomycetidae</taxon>
        <taxon>Amphisphaeriales</taxon>
        <taxon>Apiosporaceae</taxon>
        <taxon>Neoarthrinium</taxon>
    </lineage>
</organism>
<keyword evidence="3" id="KW-1185">Reference proteome</keyword>
<comment type="caution">
    <text evidence="2">The sequence shown here is derived from an EMBL/GenBank/DDBJ whole genome shotgun (WGS) entry which is preliminary data.</text>
</comment>
<dbReference type="AlphaFoldDB" id="A0A9P9WR29"/>
<feature type="region of interest" description="Disordered" evidence="1">
    <location>
        <begin position="1"/>
        <end position="162"/>
    </location>
</feature>
<evidence type="ECO:0000313" key="2">
    <source>
        <dbReference type="EMBL" id="KAI1875407.1"/>
    </source>
</evidence>
<feature type="compositionally biased region" description="Polar residues" evidence="1">
    <location>
        <begin position="32"/>
        <end position="77"/>
    </location>
</feature>
<protein>
    <submittedName>
        <fullName evidence="2">Uncharacterized protein</fullName>
    </submittedName>
</protein>
<evidence type="ECO:0000256" key="1">
    <source>
        <dbReference type="SAM" id="MobiDB-lite"/>
    </source>
</evidence>
<feature type="compositionally biased region" description="Polar residues" evidence="1">
    <location>
        <begin position="183"/>
        <end position="207"/>
    </location>
</feature>
<feature type="region of interest" description="Disordered" evidence="1">
    <location>
        <begin position="183"/>
        <end position="212"/>
    </location>
</feature>
<feature type="compositionally biased region" description="Polar residues" evidence="1">
    <location>
        <begin position="115"/>
        <end position="134"/>
    </location>
</feature>
<feature type="compositionally biased region" description="Low complexity" evidence="1">
    <location>
        <begin position="93"/>
        <end position="110"/>
    </location>
</feature>
<feature type="region of interest" description="Disordered" evidence="1">
    <location>
        <begin position="278"/>
        <end position="304"/>
    </location>
</feature>
<evidence type="ECO:0000313" key="3">
    <source>
        <dbReference type="Proteomes" id="UP000829685"/>
    </source>
</evidence>
<reference evidence="2" key="1">
    <citation type="submission" date="2021-03" db="EMBL/GenBank/DDBJ databases">
        <title>Revisited historic fungal species revealed as producer of novel bioactive compounds through whole genome sequencing and comparative genomics.</title>
        <authorList>
            <person name="Vignolle G.A."/>
            <person name="Hochenegger N."/>
            <person name="Mach R.L."/>
            <person name="Mach-Aigner A.R."/>
            <person name="Javad Rahimi M."/>
            <person name="Salim K.A."/>
            <person name="Chan C.M."/>
            <person name="Lim L.B.L."/>
            <person name="Cai F."/>
            <person name="Druzhinina I.S."/>
            <person name="U'Ren J.M."/>
            <person name="Derntl C."/>
        </authorList>
    </citation>
    <scope>NUCLEOTIDE SEQUENCE</scope>
    <source>
        <strain evidence="2">TUCIM 5799</strain>
    </source>
</reference>
<accession>A0A9P9WR29</accession>
<dbReference type="EMBL" id="JAFIMR010000008">
    <property type="protein sequence ID" value="KAI1875407.1"/>
    <property type="molecule type" value="Genomic_DNA"/>
</dbReference>
<dbReference type="Proteomes" id="UP000829685">
    <property type="component" value="Unassembled WGS sequence"/>
</dbReference>